<dbReference type="InterPro" id="IPR025845">
    <property type="entry name" value="Thg1_C_dom"/>
</dbReference>
<dbReference type="PANTHER" id="PTHR12729">
    <property type="entry name" value="TRNA(HIS) GUANYLYLTRANSFERASE-RELATED"/>
    <property type="match status" value="1"/>
</dbReference>
<dbReference type="InterPro" id="IPR024956">
    <property type="entry name" value="tRNAHis_GuaTrfase_cat"/>
</dbReference>
<dbReference type="EC" id="2.7.7.79" evidence="3"/>
<evidence type="ECO:0000256" key="9">
    <source>
        <dbReference type="ARBA" id="ARBA00022842"/>
    </source>
</evidence>
<keyword evidence="6 13" id="KW-0548">Nucleotidyltransferase</keyword>
<protein>
    <recommendedName>
        <fullName evidence="3">tRNA(His) guanylyltransferase</fullName>
        <ecNumber evidence="3">2.7.7.79</ecNumber>
    </recommendedName>
</protein>
<evidence type="ECO:0000256" key="10">
    <source>
        <dbReference type="ARBA" id="ARBA00023134"/>
    </source>
</evidence>
<reference evidence="13 14" key="1">
    <citation type="submission" date="2024-09" db="EMBL/GenBank/DDBJ databases">
        <authorList>
            <person name="Sun Q."/>
            <person name="Mori K."/>
        </authorList>
    </citation>
    <scope>NUCLEOTIDE SEQUENCE [LARGE SCALE GENOMIC DNA]</scope>
    <source>
        <strain evidence="13 14">CCM 8677</strain>
    </source>
</reference>
<evidence type="ECO:0000256" key="5">
    <source>
        <dbReference type="ARBA" id="ARBA00022694"/>
    </source>
</evidence>
<keyword evidence="7" id="KW-0479">Metal-binding</keyword>
<dbReference type="InterPro" id="IPR038469">
    <property type="entry name" value="tRNAHis_GuaTrfase_Thg1_sf"/>
</dbReference>
<evidence type="ECO:0000313" key="13">
    <source>
        <dbReference type="EMBL" id="MFC0351978.1"/>
    </source>
</evidence>
<keyword evidence="10" id="KW-0342">GTP-binding</keyword>
<dbReference type="Proteomes" id="UP001589844">
    <property type="component" value="Unassembled WGS sequence"/>
</dbReference>
<name>A0ABV6IJM1_9BURK</name>
<keyword evidence="8" id="KW-0547">Nucleotide-binding</keyword>
<evidence type="ECO:0000256" key="1">
    <source>
        <dbReference type="ARBA" id="ARBA00001946"/>
    </source>
</evidence>
<dbReference type="RefSeq" id="WP_390214704.1">
    <property type="nucleotide sequence ID" value="NZ_JBHLXJ010000035.1"/>
</dbReference>
<evidence type="ECO:0000256" key="6">
    <source>
        <dbReference type="ARBA" id="ARBA00022695"/>
    </source>
</evidence>
<proteinExistence type="inferred from homology"/>
<organism evidence="13 14">
    <name type="scientific">Undibacterium danionis</name>
    <dbReference type="NCBI Taxonomy" id="1812100"/>
    <lineage>
        <taxon>Bacteria</taxon>
        <taxon>Pseudomonadati</taxon>
        <taxon>Pseudomonadota</taxon>
        <taxon>Betaproteobacteria</taxon>
        <taxon>Burkholderiales</taxon>
        <taxon>Oxalobacteraceae</taxon>
        <taxon>Undibacterium</taxon>
    </lineage>
</organism>
<dbReference type="Pfam" id="PF14413">
    <property type="entry name" value="Thg1C"/>
    <property type="match status" value="1"/>
</dbReference>
<comment type="cofactor">
    <cofactor evidence="1">
        <name>Mg(2+)</name>
        <dbReference type="ChEBI" id="CHEBI:18420"/>
    </cofactor>
</comment>
<sequence length="253" mass="28912">MKFDDLDKKMRLFETQDDQTVAADVWMVVRLDGRGFTRLTKETLPLTIPFDERFRDAMWHTTAHLMQAGFRAIYGYVQSDEISILLHPKDHTYGRKLRKILSVTAGEASACFSLAMGVHAAFDSRVSQLDDAALVMDYFSWRHEDAHRNCLNAHCYWRLRSEGVAPNVAQAQIAKLTLEQKCDLLSERGICFEDLPAWQKRGTGFYWQEQVSSGVNQKTGETVSVLRRALVKDEALPLSEAYRDYLTKIIASI</sequence>
<feature type="domain" description="Thg1 C-terminal" evidence="12">
    <location>
        <begin position="135"/>
        <end position="218"/>
    </location>
</feature>
<keyword evidence="5" id="KW-0819">tRNA processing</keyword>
<gene>
    <name evidence="13" type="ORF">ACFFJH_19330</name>
</gene>
<evidence type="ECO:0000313" key="14">
    <source>
        <dbReference type="Proteomes" id="UP001589844"/>
    </source>
</evidence>
<evidence type="ECO:0000256" key="2">
    <source>
        <dbReference type="ARBA" id="ARBA00010113"/>
    </source>
</evidence>
<dbReference type="EMBL" id="JBHLXJ010000035">
    <property type="protein sequence ID" value="MFC0351978.1"/>
    <property type="molecule type" value="Genomic_DNA"/>
</dbReference>
<keyword evidence="4" id="KW-0808">Transferase</keyword>
<evidence type="ECO:0000256" key="4">
    <source>
        <dbReference type="ARBA" id="ARBA00022679"/>
    </source>
</evidence>
<evidence type="ECO:0000259" key="12">
    <source>
        <dbReference type="Pfam" id="PF14413"/>
    </source>
</evidence>
<dbReference type="PANTHER" id="PTHR12729:SF6">
    <property type="entry name" value="TRNA(HIS) GUANYLYLTRANSFERASE-RELATED"/>
    <property type="match status" value="1"/>
</dbReference>
<dbReference type="InterPro" id="IPR007537">
    <property type="entry name" value="tRNAHis_GuaTrfase_Thg1"/>
</dbReference>
<dbReference type="GO" id="GO:0016779">
    <property type="term" value="F:nucleotidyltransferase activity"/>
    <property type="evidence" value="ECO:0007669"/>
    <property type="project" value="UniProtKB-KW"/>
</dbReference>
<evidence type="ECO:0000256" key="7">
    <source>
        <dbReference type="ARBA" id="ARBA00022723"/>
    </source>
</evidence>
<evidence type="ECO:0000256" key="3">
    <source>
        <dbReference type="ARBA" id="ARBA00012511"/>
    </source>
</evidence>
<keyword evidence="14" id="KW-1185">Reference proteome</keyword>
<evidence type="ECO:0000256" key="8">
    <source>
        <dbReference type="ARBA" id="ARBA00022741"/>
    </source>
</evidence>
<feature type="domain" description="tRNAHis guanylyltransferase catalytic" evidence="11">
    <location>
        <begin position="8"/>
        <end position="125"/>
    </location>
</feature>
<keyword evidence="9" id="KW-0460">Magnesium</keyword>
<comment type="similarity">
    <text evidence="2">Belongs to the tRNA(His) guanylyltransferase family.</text>
</comment>
<dbReference type="Pfam" id="PF04446">
    <property type="entry name" value="Thg1"/>
    <property type="match status" value="1"/>
</dbReference>
<accession>A0ABV6IJM1</accession>
<evidence type="ECO:0000259" key="11">
    <source>
        <dbReference type="Pfam" id="PF04446"/>
    </source>
</evidence>
<dbReference type="Gene3D" id="3.30.70.3000">
    <property type="match status" value="1"/>
</dbReference>
<comment type="caution">
    <text evidence="13">The sequence shown here is derived from an EMBL/GenBank/DDBJ whole genome shotgun (WGS) entry which is preliminary data.</text>
</comment>